<protein>
    <submittedName>
        <fullName evidence="2">Uncharacterized protein</fullName>
    </submittedName>
</protein>
<evidence type="ECO:0000256" key="1">
    <source>
        <dbReference type="SAM" id="MobiDB-lite"/>
    </source>
</evidence>
<name>A0A4Q4N1Z3_ALTAL</name>
<gene>
    <name evidence="2" type="ORF">AA0117_g11429</name>
</gene>
<sequence>MGNSDDSFNDIQGTDYRSELGLTWDEVAQEGHYYVEAEQSGVLDGIDPTQAGKNTSDNWA</sequence>
<dbReference type="Proteomes" id="UP000291422">
    <property type="component" value="Unassembled WGS sequence"/>
</dbReference>
<proteinExistence type="predicted"/>
<accession>A0A4Q4N1Z3</accession>
<evidence type="ECO:0000313" key="3">
    <source>
        <dbReference type="Proteomes" id="UP000291422"/>
    </source>
</evidence>
<evidence type="ECO:0000313" key="2">
    <source>
        <dbReference type="EMBL" id="RYN68100.1"/>
    </source>
</evidence>
<feature type="region of interest" description="Disordered" evidence="1">
    <location>
        <begin position="39"/>
        <end position="60"/>
    </location>
</feature>
<organism evidence="2 3">
    <name type="scientific">Alternaria alternata</name>
    <name type="common">Alternaria rot fungus</name>
    <name type="synonym">Torula alternata</name>
    <dbReference type="NCBI Taxonomy" id="5599"/>
    <lineage>
        <taxon>Eukaryota</taxon>
        <taxon>Fungi</taxon>
        <taxon>Dikarya</taxon>
        <taxon>Ascomycota</taxon>
        <taxon>Pezizomycotina</taxon>
        <taxon>Dothideomycetes</taxon>
        <taxon>Pleosporomycetidae</taxon>
        <taxon>Pleosporales</taxon>
        <taxon>Pleosporineae</taxon>
        <taxon>Pleosporaceae</taxon>
        <taxon>Alternaria</taxon>
        <taxon>Alternaria sect. Alternaria</taxon>
        <taxon>Alternaria alternata complex</taxon>
    </lineage>
</organism>
<dbReference type="AlphaFoldDB" id="A0A4Q4N1Z3"/>
<feature type="compositionally biased region" description="Polar residues" evidence="1">
    <location>
        <begin position="51"/>
        <end position="60"/>
    </location>
</feature>
<dbReference type="EMBL" id="PDXD01000051">
    <property type="protein sequence ID" value="RYN68100.1"/>
    <property type="molecule type" value="Genomic_DNA"/>
</dbReference>
<reference evidence="3" key="1">
    <citation type="journal article" date="2019" name="bioRxiv">
        <title>Genomics, evolutionary history and diagnostics of the Alternaria alternata species group including apple and Asian pear pathotypes.</title>
        <authorList>
            <person name="Armitage A.D."/>
            <person name="Cockerton H.M."/>
            <person name="Sreenivasaprasad S."/>
            <person name="Woodhall J.W."/>
            <person name="Lane C.R."/>
            <person name="Harrison R.J."/>
            <person name="Clarkson J.P."/>
        </authorList>
    </citation>
    <scope>NUCLEOTIDE SEQUENCE [LARGE SCALE GENOMIC DNA]</scope>
    <source>
        <strain evidence="3">FERA 1177</strain>
    </source>
</reference>
<comment type="caution">
    <text evidence="2">The sequence shown here is derived from an EMBL/GenBank/DDBJ whole genome shotgun (WGS) entry which is preliminary data.</text>
</comment>